<comment type="caution">
    <text evidence="2">The sequence shown here is derived from an EMBL/GenBank/DDBJ whole genome shotgun (WGS) entry which is preliminary data.</text>
</comment>
<feature type="region of interest" description="Disordered" evidence="1">
    <location>
        <begin position="39"/>
        <end position="75"/>
    </location>
</feature>
<dbReference type="AlphaFoldDB" id="A0AAV0APN5"/>
<feature type="region of interest" description="Disordered" evidence="1">
    <location>
        <begin position="1"/>
        <end position="24"/>
    </location>
</feature>
<sequence length="75" mass="7842">MSSSSSTPAAATTSSTTTCKLNSVGTSYQGSNAFIRRMFGSEDQSPSSIQPNRDCTSGKITEKKSQGDGIDQTEV</sequence>
<gene>
    <name evidence="2" type="ORF">PPACK8108_LOCUS3938</name>
</gene>
<feature type="compositionally biased region" description="Low complexity" evidence="1">
    <location>
        <begin position="1"/>
        <end position="18"/>
    </location>
</feature>
<name>A0AAV0APN5_PHAPC</name>
<accession>A0AAV0APN5</accession>
<evidence type="ECO:0000256" key="1">
    <source>
        <dbReference type="SAM" id="MobiDB-lite"/>
    </source>
</evidence>
<proteinExistence type="predicted"/>
<organism evidence="2 3">
    <name type="scientific">Phakopsora pachyrhizi</name>
    <name type="common">Asian soybean rust disease fungus</name>
    <dbReference type="NCBI Taxonomy" id="170000"/>
    <lineage>
        <taxon>Eukaryota</taxon>
        <taxon>Fungi</taxon>
        <taxon>Dikarya</taxon>
        <taxon>Basidiomycota</taxon>
        <taxon>Pucciniomycotina</taxon>
        <taxon>Pucciniomycetes</taxon>
        <taxon>Pucciniales</taxon>
        <taxon>Phakopsoraceae</taxon>
        <taxon>Phakopsora</taxon>
    </lineage>
</organism>
<feature type="compositionally biased region" description="Polar residues" evidence="1">
    <location>
        <begin position="42"/>
        <end position="59"/>
    </location>
</feature>
<dbReference type="Proteomes" id="UP001153365">
    <property type="component" value="Unassembled WGS sequence"/>
</dbReference>
<keyword evidence="3" id="KW-1185">Reference proteome</keyword>
<protein>
    <submittedName>
        <fullName evidence="2">Uncharacterized protein</fullName>
    </submittedName>
</protein>
<reference evidence="2" key="1">
    <citation type="submission" date="2022-06" db="EMBL/GenBank/DDBJ databases">
        <authorList>
            <consortium name="SYNGENTA / RWTH Aachen University"/>
        </authorList>
    </citation>
    <scope>NUCLEOTIDE SEQUENCE</scope>
</reference>
<evidence type="ECO:0000313" key="3">
    <source>
        <dbReference type="Proteomes" id="UP001153365"/>
    </source>
</evidence>
<evidence type="ECO:0000313" key="2">
    <source>
        <dbReference type="EMBL" id="CAH7669333.1"/>
    </source>
</evidence>
<dbReference type="EMBL" id="CALTRL010000703">
    <property type="protein sequence ID" value="CAH7669333.1"/>
    <property type="molecule type" value="Genomic_DNA"/>
</dbReference>